<evidence type="ECO:0000313" key="2">
    <source>
        <dbReference type="EMBL" id="MCR9014505.1"/>
    </source>
</evidence>
<feature type="transmembrane region" description="Helical" evidence="1">
    <location>
        <begin position="199"/>
        <end position="219"/>
    </location>
</feature>
<keyword evidence="1" id="KW-1133">Transmembrane helix</keyword>
<protein>
    <submittedName>
        <fullName evidence="2">Uncharacterized protein</fullName>
    </submittedName>
</protein>
<feature type="transmembrane region" description="Helical" evidence="1">
    <location>
        <begin position="110"/>
        <end position="132"/>
    </location>
</feature>
<gene>
    <name evidence="2" type="ORF">NU887_05620</name>
</gene>
<feature type="transmembrane region" description="Helical" evidence="1">
    <location>
        <begin position="80"/>
        <end position="98"/>
    </location>
</feature>
<keyword evidence="3" id="KW-1185">Reference proteome</keyword>
<sequence length="253" mass="28997">MIFIRKIFKRSKSLGQFGLLNFLAFLVMLVISFFDDRTLNGVNVWMKPMKFAVSIGIFSWTMAWYLFYLPQIRKVQKIKLTIITAMIIEMVIIIYQASRGELSHFNVSSVGNAVLFQIMGIAILINTIMVFWAYRLFSVVESLFAGYKRGIQLGMLIFVVASMEGYLMAANLSHTVGAPDGQEGIFFLNWAKAYGDLRIFHFFGIHALQAVPLFAWYFARKDVKKVNIFAVIYFIFSLGTFWNAMASRGIFWG</sequence>
<organism evidence="2 3">
    <name type="scientific">Aquiflexum gelatinilyticum</name>
    <dbReference type="NCBI Taxonomy" id="2961943"/>
    <lineage>
        <taxon>Bacteria</taxon>
        <taxon>Pseudomonadati</taxon>
        <taxon>Bacteroidota</taxon>
        <taxon>Cytophagia</taxon>
        <taxon>Cytophagales</taxon>
        <taxon>Cyclobacteriaceae</taxon>
        <taxon>Aquiflexum</taxon>
    </lineage>
</organism>
<evidence type="ECO:0000313" key="3">
    <source>
        <dbReference type="Proteomes" id="UP001142175"/>
    </source>
</evidence>
<dbReference type="Proteomes" id="UP001142175">
    <property type="component" value="Unassembled WGS sequence"/>
</dbReference>
<feature type="transmembrane region" description="Helical" evidence="1">
    <location>
        <begin position="226"/>
        <end position="245"/>
    </location>
</feature>
<feature type="transmembrane region" description="Helical" evidence="1">
    <location>
        <begin position="49"/>
        <end position="68"/>
    </location>
</feature>
<feature type="transmembrane region" description="Helical" evidence="1">
    <location>
        <begin position="153"/>
        <end position="172"/>
    </location>
</feature>
<name>A0A9X2P6C8_9BACT</name>
<reference evidence="2" key="1">
    <citation type="submission" date="2022-08" db="EMBL/GenBank/DDBJ databases">
        <authorList>
            <person name="Zhang D."/>
        </authorList>
    </citation>
    <scope>NUCLEOTIDE SEQUENCE</scope>
    <source>
        <strain evidence="2">XJ19-11</strain>
    </source>
</reference>
<comment type="caution">
    <text evidence="2">The sequence shown here is derived from an EMBL/GenBank/DDBJ whole genome shotgun (WGS) entry which is preliminary data.</text>
</comment>
<proteinExistence type="predicted"/>
<dbReference type="RefSeq" id="WP_258422381.1">
    <property type="nucleotide sequence ID" value="NZ_JANSUY010000002.1"/>
</dbReference>
<feature type="transmembrane region" description="Helical" evidence="1">
    <location>
        <begin position="14"/>
        <end position="34"/>
    </location>
</feature>
<evidence type="ECO:0000256" key="1">
    <source>
        <dbReference type="SAM" id="Phobius"/>
    </source>
</evidence>
<accession>A0A9X2P6C8</accession>
<keyword evidence="1" id="KW-0472">Membrane</keyword>
<keyword evidence="1" id="KW-0812">Transmembrane</keyword>
<dbReference type="AlphaFoldDB" id="A0A9X2P6C8"/>
<dbReference type="EMBL" id="JANSUY010000002">
    <property type="protein sequence ID" value="MCR9014505.1"/>
    <property type="molecule type" value="Genomic_DNA"/>
</dbReference>